<dbReference type="Proteomes" id="UP000464657">
    <property type="component" value="Chromosome"/>
</dbReference>
<feature type="domain" description="Glycosyl hydrolase family 13 catalytic" evidence="1">
    <location>
        <begin position="59"/>
        <end position="390"/>
    </location>
</feature>
<dbReference type="EMBL" id="CP019288">
    <property type="protein sequence ID" value="QHI37783.1"/>
    <property type="molecule type" value="Genomic_DNA"/>
</dbReference>
<evidence type="ECO:0000259" key="1">
    <source>
        <dbReference type="SMART" id="SM00642"/>
    </source>
</evidence>
<dbReference type="InterPro" id="IPR006047">
    <property type="entry name" value="GH13_cat_dom"/>
</dbReference>
<dbReference type="InterPro" id="IPR017853">
    <property type="entry name" value="GH"/>
</dbReference>
<dbReference type="InterPro" id="IPR013780">
    <property type="entry name" value="Glyco_hydro_b"/>
</dbReference>
<dbReference type="Gene3D" id="3.20.20.80">
    <property type="entry name" value="Glycosidases"/>
    <property type="match status" value="1"/>
</dbReference>
<evidence type="ECO:0000313" key="2">
    <source>
        <dbReference type="EMBL" id="QHI37783.1"/>
    </source>
</evidence>
<dbReference type="Pfam" id="PF00128">
    <property type="entry name" value="Alpha-amylase"/>
    <property type="match status" value="2"/>
</dbReference>
<accession>A0A7L4ZM62</accession>
<dbReference type="PANTHER" id="PTHR47786">
    <property type="entry name" value="ALPHA-1,4-GLUCAN:MALTOSE-1-PHOSPHATE MALTOSYLTRANSFERASE"/>
    <property type="match status" value="1"/>
</dbReference>
<evidence type="ECO:0000313" key="3">
    <source>
        <dbReference type="Proteomes" id="UP000464657"/>
    </source>
</evidence>
<sequence>MKKIPLFLITLFLFISCETEKKEAEKTPEINEKTIAAVSDEMLENAVIYEANIRQYSKEGSFDAFTKDIPQLKDLGVKIIWLMPIFPISETKRKATGGDFASKIEDPEERKKHLGSYYAVSDFTKINPEFGTIEDFRALVKTAHDNGIYVILDWVPNHTGWDHTWLKTNPEFYTKNAKGEITDPLNEDGIPVGWADVADLNYDNKELRKAMIKDMNFWLTEENVDGLRCDVAGSVPTDFWQEAIPKLRETKDIFMLAEAWEPELLKNNLFDMAYGWDTHHRMNHIAKGEETVADWDKRMQQIDSLYERNDILMNFVTNHDENSWNGTIEERMGKGAEAFTALSFVAPGMPLIYSGQEYDMKHRLKFFEKDEIPKEKGKTWTLLEKLGSLKASNAALNGGKNAASYTKISTSKAANVLAFKREKGGKKVYYIGNLSKEAVITKIDLAGSFSNYMNGDMVTFREGQDVALQPWQYMVLVAQ</sequence>
<keyword evidence="2" id="KW-0326">Glycosidase</keyword>
<keyword evidence="3" id="KW-1185">Reference proteome</keyword>
<proteinExistence type="predicted"/>
<name>A0A7L4ZM62_9FLAO</name>
<organism evidence="2 3">
    <name type="scientific">Kordia antarctica</name>
    <dbReference type="NCBI Taxonomy" id="1218801"/>
    <lineage>
        <taxon>Bacteria</taxon>
        <taxon>Pseudomonadati</taxon>
        <taxon>Bacteroidota</taxon>
        <taxon>Flavobacteriia</taxon>
        <taxon>Flavobacteriales</taxon>
        <taxon>Flavobacteriaceae</taxon>
        <taxon>Kordia</taxon>
    </lineage>
</organism>
<dbReference type="AlphaFoldDB" id="A0A7L4ZM62"/>
<dbReference type="CDD" id="cd11313">
    <property type="entry name" value="AmyAc_arch_bac_AmyA"/>
    <property type="match status" value="1"/>
</dbReference>
<dbReference type="RefSeq" id="WP_160130377.1">
    <property type="nucleotide sequence ID" value="NZ_CP019288.1"/>
</dbReference>
<keyword evidence="2" id="KW-0378">Hydrolase</keyword>
<dbReference type="GO" id="GO:0004556">
    <property type="term" value="F:alpha-amylase activity"/>
    <property type="evidence" value="ECO:0007669"/>
    <property type="project" value="UniProtKB-EC"/>
</dbReference>
<dbReference type="Gene3D" id="2.60.40.1180">
    <property type="entry name" value="Golgi alpha-mannosidase II"/>
    <property type="match status" value="1"/>
</dbReference>
<gene>
    <name evidence="2" type="ORF">IMCC3317_31650</name>
</gene>
<dbReference type="OrthoDB" id="9805159at2"/>
<dbReference type="PROSITE" id="PS51257">
    <property type="entry name" value="PROKAR_LIPOPROTEIN"/>
    <property type="match status" value="1"/>
</dbReference>
<dbReference type="GO" id="GO:0005975">
    <property type="term" value="P:carbohydrate metabolic process"/>
    <property type="evidence" value="ECO:0007669"/>
    <property type="project" value="InterPro"/>
</dbReference>
<dbReference type="SUPFAM" id="SSF51445">
    <property type="entry name" value="(Trans)glycosidases"/>
    <property type="match status" value="1"/>
</dbReference>
<dbReference type="PANTHER" id="PTHR47786:SF2">
    <property type="entry name" value="GLYCOSYL HYDROLASE FAMILY 13 CATALYTIC DOMAIN-CONTAINING PROTEIN"/>
    <property type="match status" value="1"/>
</dbReference>
<protein>
    <submittedName>
        <fullName evidence="2">Alpha-amylase</fullName>
        <ecNumber evidence="2">3.2.1.1</ecNumber>
    </submittedName>
</protein>
<dbReference type="EC" id="3.2.1.1" evidence="2"/>
<reference evidence="2 3" key="1">
    <citation type="journal article" date="2013" name="Int. J. Syst. Evol. Microbiol.">
        <title>Kordia antarctica sp. nov., isolated from Antarctic seawater.</title>
        <authorList>
            <person name="Baek K."/>
            <person name="Choi A."/>
            <person name="Kang I."/>
            <person name="Lee K."/>
            <person name="Cho J.C."/>
        </authorList>
    </citation>
    <scope>NUCLEOTIDE SEQUENCE [LARGE SCALE GENOMIC DNA]</scope>
    <source>
        <strain evidence="2 3">IMCC3317</strain>
    </source>
</reference>
<dbReference type="SUPFAM" id="SSF51011">
    <property type="entry name" value="Glycosyl hydrolase domain"/>
    <property type="match status" value="1"/>
</dbReference>
<dbReference type="SMART" id="SM00642">
    <property type="entry name" value="Aamy"/>
    <property type="match status" value="1"/>
</dbReference>
<dbReference type="KEGG" id="kan:IMCC3317_31650"/>